<dbReference type="AlphaFoldDB" id="A0A9X4RIJ4"/>
<dbReference type="Proteomes" id="UP001152755">
    <property type="component" value="Unassembled WGS sequence"/>
</dbReference>
<organism evidence="2 3">
    <name type="scientific">Speluncibacter jeojiensis</name>
    <dbReference type="NCBI Taxonomy" id="2710754"/>
    <lineage>
        <taxon>Bacteria</taxon>
        <taxon>Bacillati</taxon>
        <taxon>Actinomycetota</taxon>
        <taxon>Actinomycetes</taxon>
        <taxon>Mycobacteriales</taxon>
        <taxon>Speluncibacteraceae</taxon>
        <taxon>Speluncibacter</taxon>
    </lineage>
</organism>
<accession>A0A9X4RIJ4</accession>
<feature type="chain" id="PRO_5040951987" evidence="1">
    <location>
        <begin position="28"/>
        <end position="183"/>
    </location>
</feature>
<evidence type="ECO:0000313" key="2">
    <source>
        <dbReference type="EMBL" id="MDG3016176.1"/>
    </source>
</evidence>
<gene>
    <name evidence="2" type="ORF">NVS88_16600</name>
</gene>
<dbReference type="RefSeq" id="WP_277830108.1">
    <property type="nucleotide sequence ID" value="NZ_JAAIVF010000001.1"/>
</dbReference>
<dbReference type="PROSITE" id="PS51257">
    <property type="entry name" value="PROKAR_LIPOPROTEIN"/>
    <property type="match status" value="1"/>
</dbReference>
<keyword evidence="3" id="KW-1185">Reference proteome</keyword>
<dbReference type="InterPro" id="IPR024520">
    <property type="entry name" value="DUF3558"/>
</dbReference>
<protein>
    <submittedName>
        <fullName evidence="2">DUF3558 domain-containing protein</fullName>
    </submittedName>
</protein>
<name>A0A9X4RIJ4_9ACTN</name>
<reference evidence="2" key="1">
    <citation type="submission" date="2022-08" db="EMBL/GenBank/DDBJ databases">
        <title>Genome analysis of Corynebacteriales strain.</title>
        <authorList>
            <person name="Lee S.D."/>
        </authorList>
    </citation>
    <scope>NUCLEOTIDE SEQUENCE</scope>
    <source>
        <strain evidence="2">D3-21</strain>
    </source>
</reference>
<evidence type="ECO:0000313" key="3">
    <source>
        <dbReference type="Proteomes" id="UP001152755"/>
    </source>
</evidence>
<dbReference type="EMBL" id="JANRHA010000011">
    <property type="protein sequence ID" value="MDG3016176.1"/>
    <property type="molecule type" value="Genomic_DNA"/>
</dbReference>
<feature type="signal peptide" evidence="1">
    <location>
        <begin position="1"/>
        <end position="27"/>
    </location>
</feature>
<keyword evidence="1" id="KW-0732">Signal</keyword>
<sequence>MTARPIRTALGAAALVLLLACAGCSHTVTGSARPSGAAGPGTGGSGAEPGNFRNLLQECKTVPDQTITQVVGGSSITNEFFGAICRWSIDNGTAWVTFHWFERGTLATERATTQRLGYAVADSRVSGVQAITVRPHDDPSACGVTTMATDAGVIGWWVQYRADGRDPCAAAQRLAELSLNRNQ</sequence>
<evidence type="ECO:0000256" key="1">
    <source>
        <dbReference type="SAM" id="SignalP"/>
    </source>
</evidence>
<comment type="caution">
    <text evidence="2">The sequence shown here is derived from an EMBL/GenBank/DDBJ whole genome shotgun (WGS) entry which is preliminary data.</text>
</comment>
<proteinExistence type="predicted"/>
<dbReference type="Pfam" id="PF12079">
    <property type="entry name" value="DUF3558"/>
    <property type="match status" value="1"/>
</dbReference>